<comment type="caution">
    <text evidence="6">The sequence shown here is derived from an EMBL/GenBank/DDBJ whole genome shotgun (WGS) entry which is preliminary data.</text>
</comment>
<keyword evidence="3 5" id="KW-1133">Transmembrane helix</keyword>
<keyword evidence="7" id="KW-1185">Reference proteome</keyword>
<organism evidence="6 7">
    <name type="scientific">Nonomuraea deserti</name>
    <dbReference type="NCBI Taxonomy" id="1848322"/>
    <lineage>
        <taxon>Bacteria</taxon>
        <taxon>Bacillati</taxon>
        <taxon>Actinomycetota</taxon>
        <taxon>Actinomycetes</taxon>
        <taxon>Streptosporangiales</taxon>
        <taxon>Streptosporangiaceae</taxon>
        <taxon>Nonomuraea</taxon>
    </lineage>
</organism>
<accession>A0A4R4TTL2</accession>
<feature type="transmembrane region" description="Helical" evidence="5">
    <location>
        <begin position="20"/>
        <end position="38"/>
    </location>
</feature>
<evidence type="ECO:0000256" key="2">
    <source>
        <dbReference type="ARBA" id="ARBA00022692"/>
    </source>
</evidence>
<sequence length="48" mass="5059">VGVVVLMIGAMVTHLRRGEVMPAAGNLLYLALAAFVAWGRFGPESFIG</sequence>
<evidence type="ECO:0000313" key="7">
    <source>
        <dbReference type="Proteomes" id="UP000295258"/>
    </source>
</evidence>
<dbReference type="GO" id="GO:0016020">
    <property type="term" value="C:membrane"/>
    <property type="evidence" value="ECO:0007669"/>
    <property type="project" value="UniProtKB-SubCell"/>
</dbReference>
<dbReference type="Pfam" id="PF13564">
    <property type="entry name" value="DoxX_2"/>
    <property type="match status" value="1"/>
</dbReference>
<evidence type="ECO:0000256" key="1">
    <source>
        <dbReference type="ARBA" id="ARBA00004141"/>
    </source>
</evidence>
<evidence type="ECO:0000256" key="5">
    <source>
        <dbReference type="SAM" id="Phobius"/>
    </source>
</evidence>
<comment type="subcellular location">
    <subcellularLocation>
        <location evidence="1">Membrane</location>
        <topology evidence="1">Multi-pass membrane protein</topology>
    </subcellularLocation>
</comment>
<dbReference type="Proteomes" id="UP000295258">
    <property type="component" value="Unassembled WGS sequence"/>
</dbReference>
<feature type="non-terminal residue" evidence="6">
    <location>
        <position position="1"/>
    </location>
</feature>
<dbReference type="InterPro" id="IPR032808">
    <property type="entry name" value="DoxX"/>
</dbReference>
<reference evidence="6 7" key="1">
    <citation type="submission" date="2019-03" db="EMBL/GenBank/DDBJ databases">
        <title>Draft genome sequences of novel Actinobacteria.</title>
        <authorList>
            <person name="Sahin N."/>
            <person name="Ay H."/>
            <person name="Saygin H."/>
        </authorList>
    </citation>
    <scope>NUCLEOTIDE SEQUENCE [LARGE SCALE GENOMIC DNA]</scope>
    <source>
        <strain evidence="6 7">KC310</strain>
    </source>
</reference>
<keyword evidence="2 5" id="KW-0812">Transmembrane</keyword>
<name>A0A4R4TTL2_9ACTN</name>
<keyword evidence="4 5" id="KW-0472">Membrane</keyword>
<protein>
    <submittedName>
        <fullName evidence="6">DoxX family protein</fullName>
    </submittedName>
</protein>
<proteinExistence type="predicted"/>
<dbReference type="AlphaFoldDB" id="A0A4R4TTL2"/>
<evidence type="ECO:0000256" key="4">
    <source>
        <dbReference type="ARBA" id="ARBA00023136"/>
    </source>
</evidence>
<gene>
    <name evidence="6" type="ORF">E1292_50570</name>
</gene>
<evidence type="ECO:0000256" key="3">
    <source>
        <dbReference type="ARBA" id="ARBA00022989"/>
    </source>
</evidence>
<dbReference type="EMBL" id="SMKO01000436">
    <property type="protein sequence ID" value="TDC81490.1"/>
    <property type="molecule type" value="Genomic_DNA"/>
</dbReference>
<evidence type="ECO:0000313" key="6">
    <source>
        <dbReference type="EMBL" id="TDC81490.1"/>
    </source>
</evidence>